<dbReference type="Gene3D" id="3.40.50.300">
    <property type="entry name" value="P-loop containing nucleotide triphosphate hydrolases"/>
    <property type="match status" value="1"/>
</dbReference>
<dbReference type="CDD" id="cd02040">
    <property type="entry name" value="NifH"/>
    <property type="match status" value="1"/>
</dbReference>
<name>A0A832SM25_9EURY</name>
<comment type="similarity">
    <text evidence="2 8">Belongs to the NifH/BchL/ChlL family.</text>
</comment>
<evidence type="ECO:0000256" key="6">
    <source>
        <dbReference type="ARBA" id="ARBA00023004"/>
    </source>
</evidence>
<dbReference type="PANTHER" id="PTHR42864">
    <property type="entry name" value="LIGHT-INDEPENDENT PROTOCHLOROPHYLLIDE REDUCTASE IRON-SULFUR ATP-BINDING PROTEIN"/>
    <property type="match status" value="1"/>
</dbReference>
<dbReference type="InterPro" id="IPR000392">
    <property type="entry name" value="NifH/frxC"/>
</dbReference>
<dbReference type="AlphaFoldDB" id="A0A832SM25"/>
<evidence type="ECO:0000256" key="1">
    <source>
        <dbReference type="ARBA" id="ARBA00001966"/>
    </source>
</evidence>
<dbReference type="PROSITE" id="PS00692">
    <property type="entry name" value="NIFH_FRXC_2"/>
    <property type="match status" value="1"/>
</dbReference>
<dbReference type="PANTHER" id="PTHR42864:SF2">
    <property type="entry name" value="LIGHT-INDEPENDENT PROTOCHLOROPHYLLIDE REDUCTASE IRON-SULFUR ATP-BINDING PROTEIN"/>
    <property type="match status" value="1"/>
</dbReference>
<dbReference type="InterPro" id="IPR027417">
    <property type="entry name" value="P-loop_NTPase"/>
</dbReference>
<dbReference type="GO" id="GO:0016491">
    <property type="term" value="F:oxidoreductase activity"/>
    <property type="evidence" value="ECO:0007669"/>
    <property type="project" value="UniProtKB-KW"/>
</dbReference>
<organism evidence="9 10">
    <name type="scientific">Methanosarcina acetivorans</name>
    <dbReference type="NCBI Taxonomy" id="2214"/>
    <lineage>
        <taxon>Archaea</taxon>
        <taxon>Methanobacteriati</taxon>
        <taxon>Methanobacteriota</taxon>
        <taxon>Stenosarchaea group</taxon>
        <taxon>Methanomicrobia</taxon>
        <taxon>Methanosarcinales</taxon>
        <taxon>Methanosarcinaceae</taxon>
        <taxon>Methanosarcina</taxon>
    </lineage>
</organism>
<sequence length="283" mass="30651">MRQIAIYGKGGIGKSTISSNLSAALHEMGHTVMQVGCDPKRDSTRILAEGKFIPAVLEEHREQLRIGKDEYAINLKNIVFKSPGGIYLVEAGGPEPGIGCAGRGVLTALQILKDLKAFSTYNIDVAIYDVLGDVVCGGFSMPIREGFAEEIYLICSGGFMSIYAANNIARAVQRLAKRGDAGLAGIICNSNGDEAFEHAFIPAFAKRLGTPFVQFVPRSPVIQACELGGRPVVEYAPDSQEAEIFRNLAKAIIENDSRVIPTPINDLAELETMYRQCLVKDKK</sequence>
<evidence type="ECO:0000256" key="4">
    <source>
        <dbReference type="ARBA" id="ARBA00022741"/>
    </source>
</evidence>
<dbReference type="GO" id="GO:0046872">
    <property type="term" value="F:metal ion binding"/>
    <property type="evidence" value="ECO:0007669"/>
    <property type="project" value="UniProtKB-KW"/>
</dbReference>
<comment type="cofactor">
    <cofactor evidence="1">
        <name>[4Fe-4S] cluster</name>
        <dbReference type="ChEBI" id="CHEBI:49883"/>
    </cofactor>
</comment>
<evidence type="ECO:0000256" key="3">
    <source>
        <dbReference type="ARBA" id="ARBA00022723"/>
    </source>
</evidence>
<dbReference type="SUPFAM" id="SSF52540">
    <property type="entry name" value="P-loop containing nucleoside triphosphate hydrolases"/>
    <property type="match status" value="1"/>
</dbReference>
<evidence type="ECO:0000256" key="7">
    <source>
        <dbReference type="ARBA" id="ARBA00023014"/>
    </source>
</evidence>
<dbReference type="Proteomes" id="UP000600774">
    <property type="component" value="Unassembled WGS sequence"/>
</dbReference>
<dbReference type="EMBL" id="DUJU01000186">
    <property type="protein sequence ID" value="HIH95605.1"/>
    <property type="molecule type" value="Genomic_DNA"/>
</dbReference>
<proteinExistence type="inferred from homology"/>
<keyword evidence="7 8" id="KW-0411">Iron-sulfur</keyword>
<dbReference type="InterPro" id="IPR030655">
    <property type="entry name" value="NifH/chlL_CS"/>
</dbReference>
<dbReference type="PROSITE" id="PS00746">
    <property type="entry name" value="NIFH_FRXC_1"/>
    <property type="match status" value="1"/>
</dbReference>
<keyword evidence="4 8" id="KW-0547">Nucleotide-binding</keyword>
<dbReference type="GO" id="GO:0005524">
    <property type="term" value="F:ATP binding"/>
    <property type="evidence" value="ECO:0007669"/>
    <property type="project" value="UniProtKB-KW"/>
</dbReference>
<dbReference type="RefSeq" id="WP_011021640.1">
    <property type="nucleotide sequence ID" value="NZ_DUJU01000186.1"/>
</dbReference>
<evidence type="ECO:0000256" key="5">
    <source>
        <dbReference type="ARBA" id="ARBA00022840"/>
    </source>
</evidence>
<dbReference type="Pfam" id="PF00142">
    <property type="entry name" value="Fer4_NifH"/>
    <property type="match status" value="1"/>
</dbReference>
<keyword evidence="5 8" id="KW-0067">ATP-binding</keyword>
<dbReference type="GO" id="GO:0051539">
    <property type="term" value="F:4 iron, 4 sulfur cluster binding"/>
    <property type="evidence" value="ECO:0007669"/>
    <property type="project" value="UniProtKB-KW"/>
</dbReference>
<keyword evidence="8" id="KW-0004">4Fe-4S</keyword>
<keyword evidence="8" id="KW-0560">Oxidoreductase</keyword>
<dbReference type="OMA" id="FAMPLQK"/>
<dbReference type="PROSITE" id="PS51026">
    <property type="entry name" value="NIFH_FRXC_3"/>
    <property type="match status" value="1"/>
</dbReference>
<dbReference type="PRINTS" id="PR00091">
    <property type="entry name" value="NITROGNASEII"/>
</dbReference>
<keyword evidence="6 8" id="KW-0408">Iron</keyword>
<evidence type="ECO:0000256" key="8">
    <source>
        <dbReference type="RuleBase" id="RU003688"/>
    </source>
</evidence>
<reference evidence="9" key="1">
    <citation type="journal article" date="2020" name="bioRxiv">
        <title>A rank-normalized archaeal taxonomy based on genome phylogeny resolves widespread incomplete and uneven classifications.</title>
        <authorList>
            <person name="Rinke C."/>
            <person name="Chuvochina M."/>
            <person name="Mussig A.J."/>
            <person name="Chaumeil P.-A."/>
            <person name="Waite D.W."/>
            <person name="Whitman W.B."/>
            <person name="Parks D.H."/>
            <person name="Hugenholtz P."/>
        </authorList>
    </citation>
    <scope>NUCLEOTIDE SEQUENCE</scope>
    <source>
        <strain evidence="9">UBA8876</strain>
    </source>
</reference>
<evidence type="ECO:0000256" key="2">
    <source>
        <dbReference type="ARBA" id="ARBA00005504"/>
    </source>
</evidence>
<accession>A0A832SM25</accession>
<comment type="caution">
    <text evidence="9">The sequence shown here is derived from an EMBL/GenBank/DDBJ whole genome shotgun (WGS) entry which is preliminary data.</text>
</comment>
<evidence type="ECO:0000313" key="10">
    <source>
        <dbReference type="Proteomes" id="UP000600774"/>
    </source>
</evidence>
<keyword evidence="3 8" id="KW-0479">Metal-binding</keyword>
<dbReference type="GeneID" id="1473521"/>
<protein>
    <submittedName>
        <fullName evidence="9">AAA family ATPase</fullName>
    </submittedName>
</protein>
<evidence type="ECO:0000313" key="9">
    <source>
        <dbReference type="EMBL" id="HIH95605.1"/>
    </source>
</evidence>
<gene>
    <name evidence="9" type="ORF">HA338_16900</name>
</gene>
<dbReference type="PIRSF" id="PIRSF000363">
    <property type="entry name" value="Nitrogenase_iron"/>
    <property type="match status" value="1"/>
</dbReference>